<dbReference type="AlphaFoldDB" id="A0A5C6YRG5"/>
<proteinExistence type="predicted"/>
<accession>A0A5C6YRG5</accession>
<comment type="caution">
    <text evidence="1">The sequence shown here is derived from an EMBL/GenBank/DDBJ whole genome shotgun (WGS) entry which is preliminary data.</text>
</comment>
<dbReference type="EMBL" id="VORU01000003">
    <property type="protein sequence ID" value="TXD69977.1"/>
    <property type="molecule type" value="Genomic_DNA"/>
</dbReference>
<gene>
    <name evidence="1" type="ORF">ESV24_05965</name>
</gene>
<dbReference type="RefSeq" id="WP_111814457.1">
    <property type="nucleotide sequence ID" value="NZ_CBCRZQ010000002.1"/>
</dbReference>
<sequence length="178" mass="19659">MKALYFLIPLFFVNACKTQTGTVISSENTKMEQVENKVTGCPEEGTCSVMVHKNKRLVIKEDGTGATYPEMAAGENMVVVYTYSKEGPEGTVDGDYSETIHFEIPTATTTLRKVDASLTDVNLLYGKHCFCKGEAGYYPVTNGKLLVEKSSQGITFDLKFKVEKTSQVVTHISEMVKM</sequence>
<reference evidence="1 2" key="1">
    <citation type="submission" date="2019-08" db="EMBL/GenBank/DDBJ databases">
        <title>Genome of Aequorivita lipolytica Y10-2 (type strain).</title>
        <authorList>
            <person name="Bowman J.P."/>
        </authorList>
    </citation>
    <scope>NUCLEOTIDE SEQUENCE [LARGE SCALE GENOMIC DNA]</scope>
    <source>
        <strain evidence="1 2">Y10-2</strain>
    </source>
</reference>
<evidence type="ECO:0000313" key="2">
    <source>
        <dbReference type="Proteomes" id="UP000321945"/>
    </source>
</evidence>
<evidence type="ECO:0000313" key="1">
    <source>
        <dbReference type="EMBL" id="TXD69977.1"/>
    </source>
</evidence>
<dbReference type="Proteomes" id="UP000321945">
    <property type="component" value="Unassembled WGS sequence"/>
</dbReference>
<protein>
    <submittedName>
        <fullName evidence="1">Uncharacterized protein</fullName>
    </submittedName>
</protein>
<organism evidence="1 2">
    <name type="scientific">Aequorivita lipolytica</name>
    <dbReference type="NCBI Taxonomy" id="153267"/>
    <lineage>
        <taxon>Bacteria</taxon>
        <taxon>Pseudomonadati</taxon>
        <taxon>Bacteroidota</taxon>
        <taxon>Flavobacteriia</taxon>
        <taxon>Flavobacteriales</taxon>
        <taxon>Flavobacteriaceae</taxon>
        <taxon>Aequorivita</taxon>
    </lineage>
</organism>
<keyword evidence="2" id="KW-1185">Reference proteome</keyword>
<dbReference type="OrthoDB" id="1447646at2"/>
<name>A0A5C6YRG5_9FLAO</name>